<accession>A0A921REL6</accession>
<keyword evidence="2" id="KW-1133">Transmembrane helix</keyword>
<name>A0A921REL6_SORBI</name>
<reference evidence="3" key="2">
    <citation type="submission" date="2020-10" db="EMBL/GenBank/DDBJ databases">
        <authorList>
            <person name="Cooper E.A."/>
            <person name="Brenton Z.W."/>
            <person name="Flinn B.S."/>
            <person name="Jenkins J."/>
            <person name="Shu S."/>
            <person name="Flowers D."/>
            <person name="Luo F."/>
            <person name="Wang Y."/>
            <person name="Xia P."/>
            <person name="Barry K."/>
            <person name="Daum C."/>
            <person name="Lipzen A."/>
            <person name="Yoshinaga Y."/>
            <person name="Schmutz J."/>
            <person name="Saski C."/>
            <person name="Vermerris W."/>
            <person name="Kresovich S."/>
        </authorList>
    </citation>
    <scope>NUCLEOTIDE SEQUENCE</scope>
</reference>
<keyword evidence="2" id="KW-0472">Membrane</keyword>
<proteinExistence type="predicted"/>
<evidence type="ECO:0000256" key="2">
    <source>
        <dbReference type="SAM" id="Phobius"/>
    </source>
</evidence>
<feature type="region of interest" description="Disordered" evidence="1">
    <location>
        <begin position="86"/>
        <end position="119"/>
    </location>
</feature>
<protein>
    <submittedName>
        <fullName evidence="3">Uncharacterized protein</fullName>
    </submittedName>
</protein>
<dbReference type="EMBL" id="CM027682">
    <property type="protein sequence ID" value="KAG0538859.1"/>
    <property type="molecule type" value="Genomic_DNA"/>
</dbReference>
<comment type="caution">
    <text evidence="3">The sequence shown here is derived from an EMBL/GenBank/DDBJ whole genome shotgun (WGS) entry which is preliminary data.</text>
</comment>
<evidence type="ECO:0000256" key="1">
    <source>
        <dbReference type="SAM" id="MobiDB-lite"/>
    </source>
</evidence>
<dbReference type="AlphaFoldDB" id="A0A921REL6"/>
<sequence>MRLKLCLLAPPHQAQHTRKPQASFLNNLYLRCQLPTDRMARSSSLTNVVVLTSALLLLVVPFVVLSMCAPGTDAARLPPPLLQVPMPVPVPSDVEAGEDGSVAAASKRLSPGGPDPQHH</sequence>
<dbReference type="Proteomes" id="UP000807115">
    <property type="component" value="Chromosome 3"/>
</dbReference>
<organism evidence="3 4">
    <name type="scientific">Sorghum bicolor</name>
    <name type="common">Sorghum</name>
    <name type="synonym">Sorghum vulgare</name>
    <dbReference type="NCBI Taxonomy" id="4558"/>
    <lineage>
        <taxon>Eukaryota</taxon>
        <taxon>Viridiplantae</taxon>
        <taxon>Streptophyta</taxon>
        <taxon>Embryophyta</taxon>
        <taxon>Tracheophyta</taxon>
        <taxon>Spermatophyta</taxon>
        <taxon>Magnoliopsida</taxon>
        <taxon>Liliopsida</taxon>
        <taxon>Poales</taxon>
        <taxon>Poaceae</taxon>
        <taxon>PACMAD clade</taxon>
        <taxon>Panicoideae</taxon>
        <taxon>Andropogonodae</taxon>
        <taxon>Andropogoneae</taxon>
        <taxon>Sorghinae</taxon>
        <taxon>Sorghum</taxon>
    </lineage>
</organism>
<keyword evidence="2" id="KW-0812">Transmembrane</keyword>
<feature type="transmembrane region" description="Helical" evidence="2">
    <location>
        <begin position="48"/>
        <end position="67"/>
    </location>
</feature>
<reference evidence="3" key="1">
    <citation type="journal article" date="2019" name="BMC Genomics">
        <title>A new reference genome for Sorghum bicolor reveals high levels of sequence similarity between sweet and grain genotypes: implications for the genetics of sugar metabolism.</title>
        <authorList>
            <person name="Cooper E.A."/>
            <person name="Brenton Z.W."/>
            <person name="Flinn B.S."/>
            <person name="Jenkins J."/>
            <person name="Shu S."/>
            <person name="Flowers D."/>
            <person name="Luo F."/>
            <person name="Wang Y."/>
            <person name="Xia P."/>
            <person name="Barry K."/>
            <person name="Daum C."/>
            <person name="Lipzen A."/>
            <person name="Yoshinaga Y."/>
            <person name="Schmutz J."/>
            <person name="Saski C."/>
            <person name="Vermerris W."/>
            <person name="Kresovich S."/>
        </authorList>
    </citation>
    <scope>NUCLEOTIDE SEQUENCE</scope>
</reference>
<gene>
    <name evidence="3" type="ORF">BDA96_03G273100</name>
</gene>
<evidence type="ECO:0000313" key="3">
    <source>
        <dbReference type="EMBL" id="KAG0538859.1"/>
    </source>
</evidence>
<evidence type="ECO:0000313" key="4">
    <source>
        <dbReference type="Proteomes" id="UP000807115"/>
    </source>
</evidence>